<dbReference type="EMBL" id="QENQ01000001">
    <property type="protein sequence ID" value="PVX28495.1"/>
    <property type="molecule type" value="Genomic_DNA"/>
</dbReference>
<gene>
    <name evidence="1" type="ORF">DD559_03380</name>
</gene>
<name>A0A2U0SB41_9SPHN</name>
<dbReference type="RefSeq" id="WP_116467944.1">
    <property type="nucleotide sequence ID" value="NZ_QENQ01000001.1"/>
</dbReference>
<protein>
    <submittedName>
        <fullName evidence="1">Uncharacterized protein</fullName>
    </submittedName>
</protein>
<organism evidence="1 2">
    <name type="scientific">Sphingomonas pokkalii</name>
    <dbReference type="NCBI Taxonomy" id="2175090"/>
    <lineage>
        <taxon>Bacteria</taxon>
        <taxon>Pseudomonadati</taxon>
        <taxon>Pseudomonadota</taxon>
        <taxon>Alphaproteobacteria</taxon>
        <taxon>Sphingomonadales</taxon>
        <taxon>Sphingomonadaceae</taxon>
        <taxon>Sphingomonas</taxon>
    </lineage>
</organism>
<dbReference type="Proteomes" id="UP000245890">
    <property type="component" value="Unassembled WGS sequence"/>
</dbReference>
<accession>A0A2U0SB41</accession>
<evidence type="ECO:0000313" key="1">
    <source>
        <dbReference type="EMBL" id="PVX28495.1"/>
    </source>
</evidence>
<dbReference type="AlphaFoldDB" id="A0A2U0SB41"/>
<sequence length="73" mass="7660">MHSIPTMIAPEAIACIAEGRDPTPAELERLARRIHGELHGAKPAFAWGAAGADSSADLVSRRLAEAALRGSSR</sequence>
<comment type="caution">
    <text evidence="1">The sequence shown here is derived from an EMBL/GenBank/DDBJ whole genome shotgun (WGS) entry which is preliminary data.</text>
</comment>
<dbReference type="OrthoDB" id="7574055at2"/>
<reference evidence="1 2" key="1">
    <citation type="submission" date="2018-05" db="EMBL/GenBank/DDBJ databases">
        <title>Description of Sphingomonas pokkalii sp nov, isolated from the rhizosphere of saline tolerant pokkali rice and its draft genome analysis.</title>
        <authorList>
            <person name="Menon R."/>
            <person name="Kumari S."/>
            <person name="Rameshkumar N."/>
        </authorList>
    </citation>
    <scope>NUCLEOTIDE SEQUENCE [LARGE SCALE GENOMIC DNA]</scope>
    <source>
        <strain evidence="1 2">L3B27</strain>
    </source>
</reference>
<proteinExistence type="predicted"/>
<keyword evidence="2" id="KW-1185">Reference proteome</keyword>
<evidence type="ECO:0000313" key="2">
    <source>
        <dbReference type="Proteomes" id="UP000245890"/>
    </source>
</evidence>